<sequence length="328" mass="35231">MKSSSCILGFGHSVPSQCIHNSIIERHLNLKSGIIEKKTGIKYRYWAGKNETLTDIAIQAGDIALRNANINKDRIALTLLATSTPDHLLPPSSPIVTHRLGLLKSGALDLTGACSGFLYALVLADSYINLHQKPVLIIAANLLSRHINLEDKDTAIIFGDAAGAIVLAPSSLKYTSGILGTELMSDGSKYDLIKIPAGGSTAPTEKHSNPNDFFIRVTDGSDVFYNAVKIMTQSALEALKRAHLKPEEIDRFIPHQANSRILQKVCEKIGISKKTMVNSLSNFGNSSAATIPLSLSLENKRKPFQAGEKILLSAVGAGMTGGSVVFMI</sequence>
<dbReference type="GO" id="GO:0009102">
    <property type="term" value="P:biotin biosynthetic process"/>
    <property type="evidence" value="ECO:0007669"/>
    <property type="project" value="UniProtKB-UniRule"/>
</dbReference>
<feature type="active site" evidence="3">
    <location>
        <position position="285"/>
    </location>
</feature>
<dbReference type="Proteomes" id="UP000033731">
    <property type="component" value="Unassembled WGS sequence"/>
</dbReference>
<comment type="caution">
    <text evidence="6">The sequence shown here is derived from an EMBL/GenBank/DDBJ whole genome shotgun (WGS) entry which is preliminary data.</text>
</comment>
<gene>
    <name evidence="3" type="primary">bioZ</name>
    <name evidence="6" type="ORF">DJ66_0916</name>
</gene>
<dbReference type="GO" id="GO:0004315">
    <property type="term" value="F:3-oxoacyl-[acyl-carrier-protein] synthase activity"/>
    <property type="evidence" value="ECO:0007669"/>
    <property type="project" value="InterPro"/>
</dbReference>
<accession>A0A094Z0N3</accession>
<evidence type="ECO:0000259" key="5">
    <source>
        <dbReference type="Pfam" id="PF08545"/>
    </source>
</evidence>
<reference evidence="6 7" key="1">
    <citation type="journal article" date="2015" name="Phytopathology">
        <title>Genomes of Candidatus Liberibacter solanacearum haplotype A from New Zealand and the USA suggest significant genome plasticity in the species.</title>
        <authorList>
            <person name="Thompson S.M."/>
            <person name="Johnson C.P."/>
            <person name="Lu A.Y."/>
            <person name="Frampton R.A."/>
            <person name="Sullivan K.L."/>
            <person name="Fiers M.W."/>
            <person name="Crowhurst R.N."/>
            <person name="Pitman A.R."/>
            <person name="Scott I."/>
            <person name="Gudmestad N.C."/>
            <person name="Smith G.R."/>
        </authorList>
    </citation>
    <scope>NUCLEOTIDE SEQUENCE [LARGE SCALE GENOMIC DNA]</scope>
    <source>
        <strain evidence="6 7">LsoNZ1</strain>
    </source>
</reference>
<dbReference type="AlphaFoldDB" id="A0A094Z0N3"/>
<dbReference type="Gene3D" id="3.40.47.10">
    <property type="match status" value="1"/>
</dbReference>
<feature type="region of interest" description="ACP-binding" evidence="3">
    <location>
        <begin position="256"/>
        <end position="260"/>
    </location>
</feature>
<evidence type="ECO:0000256" key="2">
    <source>
        <dbReference type="ARBA" id="ARBA00023315"/>
    </source>
</evidence>
<dbReference type="UniPathway" id="UPA00078"/>
<dbReference type="InterPro" id="IPR013751">
    <property type="entry name" value="ACP_syn_III_N"/>
</dbReference>
<dbReference type="SUPFAM" id="SSF53901">
    <property type="entry name" value="Thiolase-like"/>
    <property type="match status" value="1"/>
</dbReference>
<dbReference type="CDD" id="cd00830">
    <property type="entry name" value="KAS_III"/>
    <property type="match status" value="1"/>
</dbReference>
<comment type="similarity">
    <text evidence="3">Belongs to the thiolase-like superfamily. BioZ family.</text>
</comment>
<dbReference type="PANTHER" id="PTHR34069">
    <property type="entry name" value="3-OXOACYL-[ACYL-CARRIER-PROTEIN] SYNTHASE 3"/>
    <property type="match status" value="1"/>
</dbReference>
<organism evidence="6 7">
    <name type="scientific">Candidatus Liberibacter solanacearum</name>
    <dbReference type="NCBI Taxonomy" id="556287"/>
    <lineage>
        <taxon>Bacteria</taxon>
        <taxon>Pseudomonadati</taxon>
        <taxon>Pseudomonadota</taxon>
        <taxon>Alphaproteobacteria</taxon>
        <taxon>Hyphomicrobiales</taxon>
        <taxon>Rhizobiaceae</taxon>
        <taxon>Liberibacter</taxon>
    </lineage>
</organism>
<feature type="active site" evidence="3">
    <location>
        <position position="114"/>
    </location>
</feature>
<dbReference type="InterPro" id="IPR013747">
    <property type="entry name" value="ACP_syn_III_C"/>
</dbReference>
<keyword evidence="2 3" id="KW-0012">Acyltransferase</keyword>
<dbReference type="EC" id="2.3.1.-" evidence="3"/>
<evidence type="ECO:0000313" key="6">
    <source>
        <dbReference type="EMBL" id="KJZ82175.1"/>
    </source>
</evidence>
<dbReference type="HAMAP" id="MF_02249">
    <property type="entry name" value="BioZ"/>
    <property type="match status" value="1"/>
</dbReference>
<feature type="domain" description="Beta-ketoacyl-[acyl-carrier-protein] synthase III C-terminal" evidence="4">
    <location>
        <begin position="239"/>
        <end position="326"/>
    </location>
</feature>
<dbReference type="InterPro" id="IPR016039">
    <property type="entry name" value="Thiolase-like"/>
</dbReference>
<feature type="active site" evidence="3">
    <location>
        <position position="255"/>
    </location>
</feature>
<evidence type="ECO:0000256" key="3">
    <source>
        <dbReference type="HAMAP-Rule" id="MF_02249"/>
    </source>
</evidence>
<keyword evidence="1 3" id="KW-0808">Transferase</keyword>
<comment type="catalytic activity">
    <reaction evidence="3">
        <text>malonyl-[ACP] + an acyl-CoA + H(+) = a 3-oxoacyl-[ACP] + CO2 + CoA</text>
        <dbReference type="Rhea" id="RHEA:44448"/>
        <dbReference type="Rhea" id="RHEA-COMP:9623"/>
        <dbReference type="Rhea" id="RHEA-COMP:9916"/>
        <dbReference type="ChEBI" id="CHEBI:15378"/>
        <dbReference type="ChEBI" id="CHEBI:16526"/>
        <dbReference type="ChEBI" id="CHEBI:57287"/>
        <dbReference type="ChEBI" id="CHEBI:58342"/>
        <dbReference type="ChEBI" id="CHEBI:78449"/>
        <dbReference type="ChEBI" id="CHEBI:78776"/>
    </reaction>
</comment>
<proteinExistence type="inferred from homology"/>
<comment type="catalytic activity">
    <reaction evidence="3">
        <text>glutaryl-CoA + malonyl-[ACP] + H(+) = 3-oxo-6-carboxyhexanoyl-[ACP] + CO2 + CoA</text>
        <dbReference type="Rhea" id="RHEA:67904"/>
        <dbReference type="Rhea" id="RHEA-COMP:9623"/>
        <dbReference type="Rhea" id="RHEA-COMP:17387"/>
        <dbReference type="ChEBI" id="CHEBI:15378"/>
        <dbReference type="ChEBI" id="CHEBI:16526"/>
        <dbReference type="ChEBI" id="CHEBI:57287"/>
        <dbReference type="ChEBI" id="CHEBI:57378"/>
        <dbReference type="ChEBI" id="CHEBI:78449"/>
        <dbReference type="ChEBI" id="CHEBI:176519"/>
    </reaction>
</comment>
<dbReference type="GO" id="GO:0006633">
    <property type="term" value="P:fatty acid biosynthetic process"/>
    <property type="evidence" value="ECO:0007669"/>
    <property type="project" value="InterPro"/>
</dbReference>
<evidence type="ECO:0000256" key="1">
    <source>
        <dbReference type="ARBA" id="ARBA00022679"/>
    </source>
</evidence>
<dbReference type="RefSeq" id="WP_034442964.1">
    <property type="nucleotide sequence ID" value="NZ_JMTK01000002.1"/>
</dbReference>
<dbReference type="GO" id="GO:0044550">
    <property type="term" value="P:secondary metabolite biosynthetic process"/>
    <property type="evidence" value="ECO:0007669"/>
    <property type="project" value="TreeGrafter"/>
</dbReference>
<keyword evidence="3" id="KW-0093">Biotin biosynthesis</keyword>
<dbReference type="NCBIfam" id="NF006829">
    <property type="entry name" value="PRK09352.1"/>
    <property type="match status" value="1"/>
</dbReference>
<evidence type="ECO:0000313" key="7">
    <source>
        <dbReference type="Proteomes" id="UP000033731"/>
    </source>
</evidence>
<dbReference type="InterPro" id="IPR046403">
    <property type="entry name" value="BioZ"/>
</dbReference>
<dbReference type="PATRIC" id="fig|556287.8.peg.916"/>
<comment type="pathway">
    <text evidence="3">Cofactor biosynthesis; biotin biosynthesis.</text>
</comment>
<protein>
    <recommendedName>
        <fullName evidence="3">3-oxopimeloyl-[acyl-carrier-protein] synthase</fullName>
        <shortName evidence="3">3-oxopimeloyl-[ACP] synthase</shortName>
        <ecNumber evidence="3">2.3.1.-</ecNumber>
    </recommendedName>
</protein>
<dbReference type="PANTHER" id="PTHR34069:SF2">
    <property type="entry name" value="BETA-KETOACYL-[ACYL-CARRIER-PROTEIN] SYNTHASE III"/>
    <property type="match status" value="1"/>
</dbReference>
<dbReference type="Pfam" id="PF08545">
    <property type="entry name" value="ACP_syn_III"/>
    <property type="match status" value="1"/>
</dbReference>
<feature type="domain" description="Beta-ketoacyl-[acyl-carrier-protein] synthase III N-terminal" evidence="5">
    <location>
        <begin position="108"/>
        <end position="187"/>
    </location>
</feature>
<keyword evidence="7" id="KW-1185">Reference proteome</keyword>
<comment type="function">
    <text evidence="3">Involved in the formation of the biotin precursor pimeloyl-ACP. Catalyzes the condensation of glutaryl-CoA, an intermediate in lysine degradation, with malonyl-ACP to produce 3-oxopimeloyl-ACP.</text>
</comment>
<evidence type="ECO:0000259" key="4">
    <source>
        <dbReference type="Pfam" id="PF08541"/>
    </source>
</evidence>
<name>A0A094Z0N3_9HYPH</name>
<dbReference type="Pfam" id="PF08541">
    <property type="entry name" value="ACP_syn_III_C"/>
    <property type="match status" value="1"/>
</dbReference>
<dbReference type="NCBIfam" id="NF004623">
    <property type="entry name" value="PRK05963.1"/>
    <property type="match status" value="1"/>
</dbReference>
<dbReference type="EMBL" id="JMTK01000002">
    <property type="protein sequence ID" value="KJZ82175.1"/>
    <property type="molecule type" value="Genomic_DNA"/>
</dbReference>